<reference evidence="13" key="1">
    <citation type="journal article" date="2010" name="Nature">
        <title>The Amphimedon queenslandica genome and the evolution of animal complexity.</title>
        <authorList>
            <person name="Srivastava M."/>
            <person name="Simakov O."/>
            <person name="Chapman J."/>
            <person name="Fahey B."/>
            <person name="Gauthier M.E."/>
            <person name="Mitros T."/>
            <person name="Richards G.S."/>
            <person name="Conaco C."/>
            <person name="Dacre M."/>
            <person name="Hellsten U."/>
            <person name="Larroux C."/>
            <person name="Putnam N.H."/>
            <person name="Stanke M."/>
            <person name="Adamska M."/>
            <person name="Darling A."/>
            <person name="Degnan S.M."/>
            <person name="Oakley T.H."/>
            <person name="Plachetzki D.C."/>
            <person name="Zhai Y."/>
            <person name="Adamski M."/>
            <person name="Calcino A."/>
            <person name="Cummins S.F."/>
            <person name="Goodstein D.M."/>
            <person name="Harris C."/>
            <person name="Jackson D.J."/>
            <person name="Leys S.P."/>
            <person name="Shu S."/>
            <person name="Woodcroft B.J."/>
            <person name="Vervoort M."/>
            <person name="Kosik K.S."/>
            <person name="Manning G."/>
            <person name="Degnan B.M."/>
            <person name="Rokhsar D.S."/>
        </authorList>
    </citation>
    <scope>NUCLEOTIDE SEQUENCE [LARGE SCALE GENOMIC DNA]</scope>
</reference>
<name>A0A1X7VI04_AMPQE</name>
<dbReference type="EnsemblMetazoa" id="XM_019993118.1">
    <property type="protein sequence ID" value="XP_019848677.1"/>
    <property type="gene ID" value="LOC100640987"/>
</dbReference>
<evidence type="ECO:0000256" key="7">
    <source>
        <dbReference type="ARBA" id="ARBA00023295"/>
    </source>
</evidence>
<dbReference type="PROSITE" id="PS00129">
    <property type="entry name" value="GLYCOSYL_HYDROL_F31_1"/>
    <property type="match status" value="1"/>
</dbReference>
<dbReference type="InterPro" id="IPR025887">
    <property type="entry name" value="Glyco_hydro_31_N_dom"/>
</dbReference>
<gene>
    <name evidence="12" type="primary">100640987</name>
</gene>
<dbReference type="GO" id="GO:0004558">
    <property type="term" value="F:alpha-1,4-glucosidase activity"/>
    <property type="evidence" value="ECO:0007669"/>
    <property type="project" value="TreeGrafter"/>
</dbReference>
<dbReference type="FunFam" id="2.60.40.1180:FF:000005">
    <property type="entry name" value="Maltase-glucoamylase, intestinal"/>
    <property type="match status" value="1"/>
</dbReference>
<sequence>MMIFVVAVVLCLSPQVWGLSDDCQSSLQKLDCGYVGINQTQCEAKNCCWVPVDPNPNNVPWCFHKTGPIPHYTVDDIEKTALGVKITLKTNASDSPTYGTPVNPLVVEISEQTESRLHIKIYDPNNKRWEIPTSFSPAPSDPSTSPSSTLYTYKYPDKGSDFSFSIMRDGGDVLFDASNLQFFDQYLTLSTKLPASSNVYGIGEHVTPYLKLQPRTYTLWNFDTATPELLNLYGSHPFYLDLRPPGNAHGVYLRNSNGMDVVLADDSLTYNVIGGVLDFYFFLGPKPEAVIQQYQEVIGRPHMPPYWALGFHQCRYGYKNVEELEAVVAGYKSSQIPLDTMWSDIDYMDQYKDFTLDPDNYALDKMKPFVDSLHQNGQQYVHIIDPGIKAQQGYDPYDKGIQMDVFIKDSKGKPLTGKVWPGITTFPDFFHPKANQYWENNIQSFRTNYFPVDGLWIDMNEISNFCNGECSSEDDSATIQQAPKPTIPYNGFDPNSPPYQIDNQGNRVALNVKTISTDAVHYGGVLEYNTHNLFGLTESIATNLALEDIRKARSLVISRSTFPGSGSHAGHWTGDNHADWENIYTSIPDVLNFQMFGIPLIGADICGFAGSTNEELCGRWMQLGAFYPFSRNHNAIGDDPQEPYRWSSVANKSRVALGIRYSILPYYYTLFYKAHRDPDPKDPAAVVLRPLFFDFSDDSNTYEIDKQFMVGGSLLISPILKQGASTIQIYIPSGVWYDWYSWQVVTDEGKMSKSLSVGDDIPIHIRGGSIIPMHQPAMTTAASRKTPFSLLVALDSSGSATGDLFCDDGNSLDMKSYLFVDYSVDGKELKATVSGPGYSGSLSSLDAVNILGVGTKPNSVMLNGQAVSSFTYDDSNKSLKITSLNADMSKDFTIKWM</sequence>
<dbReference type="Gene3D" id="3.20.20.80">
    <property type="entry name" value="Glycosidases"/>
    <property type="match status" value="1"/>
</dbReference>
<keyword evidence="10" id="KW-0732">Signal</keyword>
<keyword evidence="3 9" id="KW-0378">Hydrolase</keyword>
<dbReference type="CDD" id="cd00111">
    <property type="entry name" value="Trefoil"/>
    <property type="match status" value="1"/>
</dbReference>
<dbReference type="InterPro" id="IPR017853">
    <property type="entry name" value="GH"/>
</dbReference>
<dbReference type="AlphaFoldDB" id="A0A1X7VI04"/>
<evidence type="ECO:0000256" key="6">
    <source>
        <dbReference type="ARBA" id="ARBA00023180"/>
    </source>
</evidence>
<dbReference type="STRING" id="400682.A0A1X7VI04"/>
<evidence type="ECO:0000256" key="2">
    <source>
        <dbReference type="ARBA" id="ARBA00007806"/>
    </source>
</evidence>
<dbReference type="Gene3D" id="4.10.110.10">
    <property type="entry name" value="Spasmolytic Protein, domain 1"/>
    <property type="match status" value="1"/>
</dbReference>
<dbReference type="OrthoDB" id="5839090at2759"/>
<evidence type="ECO:0000256" key="1">
    <source>
        <dbReference type="ARBA" id="ARBA00004370"/>
    </source>
</evidence>
<evidence type="ECO:0000256" key="9">
    <source>
        <dbReference type="RuleBase" id="RU361185"/>
    </source>
</evidence>
<feature type="domain" description="P-type" evidence="11">
    <location>
        <begin position="21"/>
        <end position="66"/>
    </location>
</feature>
<dbReference type="Pfam" id="PF00088">
    <property type="entry name" value="Trefoil"/>
    <property type="match status" value="1"/>
</dbReference>
<keyword evidence="6" id="KW-0325">Glycoprotein</keyword>
<evidence type="ECO:0000256" key="4">
    <source>
        <dbReference type="ARBA" id="ARBA00023136"/>
    </source>
</evidence>
<dbReference type="InterPro" id="IPR000322">
    <property type="entry name" value="Glyco_hydro_31_TIM"/>
</dbReference>
<keyword evidence="4" id="KW-0472">Membrane</keyword>
<dbReference type="Pfam" id="PF13802">
    <property type="entry name" value="Gal_mutarotas_2"/>
    <property type="match status" value="1"/>
</dbReference>
<dbReference type="EnsemblMetazoa" id="Aqu2.1.39971_001">
    <property type="protein sequence ID" value="Aqu2.1.39971_001"/>
    <property type="gene ID" value="Aqu2.1.39971"/>
</dbReference>
<feature type="signal peptide" evidence="10">
    <location>
        <begin position="1"/>
        <end position="18"/>
    </location>
</feature>
<comment type="subcellular location">
    <subcellularLocation>
        <location evidence="1">Membrane</location>
    </subcellularLocation>
</comment>
<dbReference type="InterPro" id="IPR000519">
    <property type="entry name" value="P_trefoil_dom"/>
</dbReference>
<evidence type="ECO:0000313" key="13">
    <source>
        <dbReference type="Proteomes" id="UP000007879"/>
    </source>
</evidence>
<dbReference type="Proteomes" id="UP000007879">
    <property type="component" value="Unassembled WGS sequence"/>
</dbReference>
<evidence type="ECO:0000256" key="3">
    <source>
        <dbReference type="ARBA" id="ARBA00022801"/>
    </source>
</evidence>
<accession>A0A1X7VI04</accession>
<dbReference type="InterPro" id="IPR030459">
    <property type="entry name" value="Glyco_hydro_31_CS"/>
</dbReference>
<dbReference type="Gene3D" id="2.60.40.1180">
    <property type="entry name" value="Golgi alpha-mannosidase II"/>
    <property type="match status" value="2"/>
</dbReference>
<dbReference type="FunFam" id="3.20.20.80:FF:000016">
    <property type="entry name" value="Maltase-glucoamylase, intestinal"/>
    <property type="match status" value="1"/>
</dbReference>
<evidence type="ECO:0000313" key="12">
    <source>
        <dbReference type="EnsemblMetazoa" id="Aqu2.1.39971_001"/>
    </source>
</evidence>
<dbReference type="SMART" id="SM00018">
    <property type="entry name" value="PD"/>
    <property type="match status" value="1"/>
</dbReference>
<dbReference type="InterPro" id="IPR048395">
    <property type="entry name" value="Glyco_hydro_31_C"/>
</dbReference>
<evidence type="ECO:0000256" key="5">
    <source>
        <dbReference type="ARBA" id="ARBA00023157"/>
    </source>
</evidence>
<dbReference type="PANTHER" id="PTHR22762">
    <property type="entry name" value="ALPHA-GLUCOSIDASE"/>
    <property type="match status" value="1"/>
</dbReference>
<proteinExistence type="inferred from homology"/>
<keyword evidence="13" id="KW-1185">Reference proteome</keyword>
<dbReference type="KEGG" id="aqu:100640987"/>
<dbReference type="PANTHER" id="PTHR22762:SF131">
    <property type="entry name" value="GLYCOSIDE HYDROLASE FAMILY 31 N-TERMINAL DOMAIN-CONTAINING PROTEIN"/>
    <property type="match status" value="1"/>
</dbReference>
<dbReference type="InterPro" id="IPR013780">
    <property type="entry name" value="Glyco_hydro_b"/>
</dbReference>
<comment type="caution">
    <text evidence="8">Lacks conserved residue(s) required for the propagation of feature annotation.</text>
</comment>
<dbReference type="SUPFAM" id="SSF74650">
    <property type="entry name" value="Galactose mutarotase-like"/>
    <property type="match status" value="1"/>
</dbReference>
<dbReference type="InterPro" id="IPR044913">
    <property type="entry name" value="P_trefoil_dom_sf"/>
</dbReference>
<dbReference type="CDD" id="cd14752">
    <property type="entry name" value="GH31_N"/>
    <property type="match status" value="1"/>
</dbReference>
<dbReference type="PROSITE" id="PS51448">
    <property type="entry name" value="P_TREFOIL_2"/>
    <property type="match status" value="1"/>
</dbReference>
<dbReference type="GO" id="GO:0016020">
    <property type="term" value="C:membrane"/>
    <property type="evidence" value="ECO:0007669"/>
    <property type="project" value="UniProtKB-SubCell"/>
</dbReference>
<dbReference type="eggNOG" id="KOG1065">
    <property type="taxonomic scope" value="Eukaryota"/>
</dbReference>
<feature type="disulfide bond" evidence="8">
    <location>
        <begin position="32"/>
        <end position="47"/>
    </location>
</feature>
<feature type="chain" id="PRO_5010865952" description="P-type domain-containing protein" evidence="10">
    <location>
        <begin position="19"/>
        <end position="897"/>
    </location>
</feature>
<dbReference type="Pfam" id="PF01055">
    <property type="entry name" value="Glyco_hydro_31_2nd"/>
    <property type="match status" value="1"/>
</dbReference>
<keyword evidence="7 9" id="KW-0326">Glycosidase</keyword>
<dbReference type="InParanoid" id="A0A1X7VI04"/>
<comment type="similarity">
    <text evidence="2 9">Belongs to the glycosyl hydrolase 31 family.</text>
</comment>
<protein>
    <recommendedName>
        <fullName evidence="11">P-type domain-containing protein</fullName>
    </recommendedName>
</protein>
<dbReference type="InterPro" id="IPR011013">
    <property type="entry name" value="Gal_mutarotase_sf_dom"/>
</dbReference>
<dbReference type="CDD" id="cd06602">
    <property type="entry name" value="GH31_MGAM_SI_GAA"/>
    <property type="match status" value="1"/>
</dbReference>
<dbReference type="InterPro" id="IPR030458">
    <property type="entry name" value="Glyco_hydro_31_AS"/>
</dbReference>
<dbReference type="GO" id="GO:0005975">
    <property type="term" value="P:carbohydrate metabolic process"/>
    <property type="evidence" value="ECO:0007669"/>
    <property type="project" value="InterPro"/>
</dbReference>
<reference evidence="12" key="2">
    <citation type="submission" date="2017-05" db="UniProtKB">
        <authorList>
            <consortium name="EnsemblMetazoa"/>
        </authorList>
    </citation>
    <scope>IDENTIFICATION</scope>
</reference>
<dbReference type="GO" id="GO:0030246">
    <property type="term" value="F:carbohydrate binding"/>
    <property type="evidence" value="ECO:0007669"/>
    <property type="project" value="InterPro"/>
</dbReference>
<dbReference type="PROSITE" id="PS00707">
    <property type="entry name" value="GLYCOSYL_HYDROL_F31_2"/>
    <property type="match status" value="1"/>
</dbReference>
<keyword evidence="5 8" id="KW-1015">Disulfide bond</keyword>
<dbReference type="Gene3D" id="2.60.40.1760">
    <property type="entry name" value="glycosyl hydrolase (family 31)"/>
    <property type="match status" value="1"/>
</dbReference>
<evidence type="ECO:0000256" key="8">
    <source>
        <dbReference type="PROSITE-ProRule" id="PRU00779"/>
    </source>
</evidence>
<dbReference type="SUPFAM" id="SSF51011">
    <property type="entry name" value="Glycosyl hydrolase domain"/>
    <property type="match status" value="1"/>
</dbReference>
<evidence type="ECO:0000256" key="10">
    <source>
        <dbReference type="SAM" id="SignalP"/>
    </source>
</evidence>
<dbReference type="Pfam" id="PF21365">
    <property type="entry name" value="Glyco_hydro_31_3rd"/>
    <property type="match status" value="1"/>
</dbReference>
<organism evidence="12">
    <name type="scientific">Amphimedon queenslandica</name>
    <name type="common">Sponge</name>
    <dbReference type="NCBI Taxonomy" id="400682"/>
    <lineage>
        <taxon>Eukaryota</taxon>
        <taxon>Metazoa</taxon>
        <taxon>Porifera</taxon>
        <taxon>Demospongiae</taxon>
        <taxon>Heteroscleromorpha</taxon>
        <taxon>Haplosclerida</taxon>
        <taxon>Niphatidae</taxon>
        <taxon>Amphimedon</taxon>
    </lineage>
</organism>
<evidence type="ECO:0000259" key="11">
    <source>
        <dbReference type="PROSITE" id="PS51448"/>
    </source>
</evidence>
<dbReference type="SUPFAM" id="SSF51445">
    <property type="entry name" value="(Trans)glycosidases"/>
    <property type="match status" value="1"/>
</dbReference>